<evidence type="ECO:0000313" key="5">
    <source>
        <dbReference type="Proteomes" id="UP001558652"/>
    </source>
</evidence>
<reference evidence="4 5" key="1">
    <citation type="submission" date="2024-07" db="EMBL/GenBank/DDBJ databases">
        <title>Chromosome-level genome assembly of the water stick insect Ranatra chinensis (Heteroptera: Nepidae).</title>
        <authorList>
            <person name="Liu X."/>
        </authorList>
    </citation>
    <scope>NUCLEOTIDE SEQUENCE [LARGE SCALE GENOMIC DNA]</scope>
    <source>
        <strain evidence="4">Cailab_2021Rc</strain>
        <tissue evidence="4">Muscle</tissue>
    </source>
</reference>
<comment type="caution">
    <text evidence="4">The sequence shown here is derived from an EMBL/GenBank/DDBJ whole genome shotgun (WGS) entry which is preliminary data.</text>
</comment>
<keyword evidence="2" id="KW-0479">Metal-binding</keyword>
<organism evidence="4 5">
    <name type="scientific">Ranatra chinensis</name>
    <dbReference type="NCBI Taxonomy" id="642074"/>
    <lineage>
        <taxon>Eukaryota</taxon>
        <taxon>Metazoa</taxon>
        <taxon>Ecdysozoa</taxon>
        <taxon>Arthropoda</taxon>
        <taxon>Hexapoda</taxon>
        <taxon>Insecta</taxon>
        <taxon>Pterygota</taxon>
        <taxon>Neoptera</taxon>
        <taxon>Paraneoptera</taxon>
        <taxon>Hemiptera</taxon>
        <taxon>Heteroptera</taxon>
        <taxon>Panheteroptera</taxon>
        <taxon>Nepomorpha</taxon>
        <taxon>Nepidae</taxon>
        <taxon>Ranatrinae</taxon>
        <taxon>Ranatra</taxon>
    </lineage>
</organism>
<keyword evidence="5" id="KW-1185">Reference proteome</keyword>
<sequence length="301" mass="33352">MFSCSNQVAMRFMQYTCKRDGPQRLGVQLAPDRDIIEVSAVRASVPNNLVDFLRAGPQMMDKAKRIVAEGESLISCENVNILPPITKPDKIICVGLNYKSHCDEQKKPYPKEPFFFSKFPSTIVGPNGNVIHPPNSRALDWEVELAVIMGKECRNVFKDKAKDYIFGYTVAQDISARDWQKASKNHGQWLFAKSMDTFCPLGPAVVAKEFIADPHNLRLTCSINGSKKQDGNTSDMVHDIYDLVSYLSHCITLLPGDIILTGTPSGVGIFSQTKQMLQVGDIIESEISGLGKLTNHVVSSK</sequence>
<evidence type="ECO:0000259" key="3">
    <source>
        <dbReference type="Pfam" id="PF01557"/>
    </source>
</evidence>
<dbReference type="Pfam" id="PF01557">
    <property type="entry name" value="FAA_hydrolase"/>
    <property type="match status" value="1"/>
</dbReference>
<dbReference type="GO" id="GO:0006107">
    <property type="term" value="P:oxaloacetate metabolic process"/>
    <property type="evidence" value="ECO:0007669"/>
    <property type="project" value="UniProtKB-ARBA"/>
</dbReference>
<gene>
    <name evidence="4" type="ORF">AAG570_009370</name>
</gene>
<feature type="domain" description="Fumarylacetoacetase-like C-terminal" evidence="3">
    <location>
        <begin position="90"/>
        <end position="298"/>
    </location>
</feature>
<proteinExistence type="inferred from homology"/>
<dbReference type="InterPro" id="IPR011234">
    <property type="entry name" value="Fumarylacetoacetase-like_C"/>
</dbReference>
<comment type="similarity">
    <text evidence="1">Belongs to the FAH family.</text>
</comment>
<dbReference type="FunFam" id="3.90.850.10:FF:000002">
    <property type="entry name" value="2-hydroxyhepta-2,4-diene-1,7-dioate isomerase"/>
    <property type="match status" value="1"/>
</dbReference>
<evidence type="ECO:0000313" key="4">
    <source>
        <dbReference type="EMBL" id="KAL1137674.1"/>
    </source>
</evidence>
<dbReference type="AlphaFoldDB" id="A0ABD0YQZ8"/>
<dbReference type="GO" id="GO:0046872">
    <property type="term" value="F:metal ion binding"/>
    <property type="evidence" value="ECO:0007669"/>
    <property type="project" value="UniProtKB-KW"/>
</dbReference>
<dbReference type="Gene3D" id="3.90.850.10">
    <property type="entry name" value="Fumarylacetoacetase-like, C-terminal domain"/>
    <property type="match status" value="1"/>
</dbReference>
<evidence type="ECO:0000256" key="2">
    <source>
        <dbReference type="ARBA" id="ARBA00022723"/>
    </source>
</evidence>
<dbReference type="GO" id="GO:0050163">
    <property type="term" value="F:oxaloacetate tautomerase activity"/>
    <property type="evidence" value="ECO:0007669"/>
    <property type="project" value="UniProtKB-ARBA"/>
</dbReference>
<dbReference type="SUPFAM" id="SSF56529">
    <property type="entry name" value="FAH"/>
    <property type="match status" value="1"/>
</dbReference>
<name>A0ABD0YQZ8_9HEMI</name>
<dbReference type="PANTHER" id="PTHR42796">
    <property type="entry name" value="FUMARYLACETOACETATE HYDROLASE DOMAIN-CONTAINING PROTEIN 2A-RELATED"/>
    <property type="match status" value="1"/>
</dbReference>
<dbReference type="InterPro" id="IPR051121">
    <property type="entry name" value="FAH"/>
</dbReference>
<dbReference type="PANTHER" id="PTHR42796:SF4">
    <property type="entry name" value="FUMARYLACETOACETATE HYDROLASE DOMAIN-CONTAINING PROTEIN 2A"/>
    <property type="match status" value="1"/>
</dbReference>
<dbReference type="InterPro" id="IPR036663">
    <property type="entry name" value="Fumarylacetoacetase_C_sf"/>
</dbReference>
<accession>A0ABD0YQZ8</accession>
<dbReference type="EMBL" id="JBFDAA010000004">
    <property type="protein sequence ID" value="KAL1137674.1"/>
    <property type="molecule type" value="Genomic_DNA"/>
</dbReference>
<evidence type="ECO:0000256" key="1">
    <source>
        <dbReference type="ARBA" id="ARBA00010211"/>
    </source>
</evidence>
<protein>
    <recommendedName>
        <fullName evidence="3">Fumarylacetoacetase-like C-terminal domain-containing protein</fullName>
    </recommendedName>
</protein>
<dbReference type="Proteomes" id="UP001558652">
    <property type="component" value="Unassembled WGS sequence"/>
</dbReference>